<dbReference type="InterPro" id="IPR041489">
    <property type="entry name" value="PDZ_6"/>
</dbReference>
<dbReference type="Proteomes" id="UP000230956">
    <property type="component" value="Unassembled WGS sequence"/>
</dbReference>
<dbReference type="Pfam" id="PF17820">
    <property type="entry name" value="PDZ_6"/>
    <property type="match status" value="1"/>
</dbReference>
<evidence type="ECO:0000256" key="1">
    <source>
        <dbReference type="ARBA" id="ARBA00022670"/>
    </source>
</evidence>
<dbReference type="GO" id="GO:0006508">
    <property type="term" value="P:proteolysis"/>
    <property type="evidence" value="ECO:0007669"/>
    <property type="project" value="UniProtKB-KW"/>
</dbReference>
<evidence type="ECO:0000313" key="5">
    <source>
        <dbReference type="Proteomes" id="UP000230956"/>
    </source>
</evidence>
<evidence type="ECO:0000256" key="2">
    <source>
        <dbReference type="ARBA" id="ARBA00022801"/>
    </source>
</evidence>
<reference evidence="5" key="1">
    <citation type="submission" date="2017-09" db="EMBL/GenBank/DDBJ databases">
        <title>Depth-based differentiation of microbial function through sediment-hosted aquifers and enrichment of novel symbionts in the deep terrestrial subsurface.</title>
        <authorList>
            <person name="Probst A.J."/>
            <person name="Ladd B."/>
            <person name="Jarett J.K."/>
            <person name="Geller-Mcgrath D.E."/>
            <person name="Sieber C.M.K."/>
            <person name="Emerson J.B."/>
            <person name="Anantharaman K."/>
            <person name="Thomas B.C."/>
            <person name="Malmstrom R."/>
            <person name="Stieglmeier M."/>
            <person name="Klingl A."/>
            <person name="Woyke T."/>
            <person name="Ryan C.M."/>
            <person name="Banfield J.F."/>
        </authorList>
    </citation>
    <scope>NUCLEOTIDE SEQUENCE [LARGE SCALE GENOMIC DNA]</scope>
</reference>
<dbReference type="InterPro" id="IPR009003">
    <property type="entry name" value="Peptidase_S1_PA"/>
</dbReference>
<dbReference type="InterPro" id="IPR001940">
    <property type="entry name" value="Peptidase_S1C"/>
</dbReference>
<proteinExistence type="predicted"/>
<dbReference type="SMART" id="SM00228">
    <property type="entry name" value="PDZ"/>
    <property type="match status" value="1"/>
</dbReference>
<dbReference type="EMBL" id="PFNG01000243">
    <property type="protein sequence ID" value="PIZ35382.1"/>
    <property type="molecule type" value="Genomic_DNA"/>
</dbReference>
<dbReference type="PANTHER" id="PTHR43343:SF3">
    <property type="entry name" value="PROTEASE DO-LIKE 8, CHLOROPLASTIC"/>
    <property type="match status" value="1"/>
</dbReference>
<dbReference type="Gene3D" id="2.40.10.120">
    <property type="match status" value="1"/>
</dbReference>
<dbReference type="GO" id="GO:0004252">
    <property type="term" value="F:serine-type endopeptidase activity"/>
    <property type="evidence" value="ECO:0007669"/>
    <property type="project" value="InterPro"/>
</dbReference>
<dbReference type="RefSeq" id="WP_286677519.1">
    <property type="nucleotide sequence ID" value="NZ_MNXI01000011.1"/>
</dbReference>
<accession>A0A2M7T5I9</accession>
<dbReference type="PROSITE" id="PS50106">
    <property type="entry name" value="PDZ"/>
    <property type="match status" value="1"/>
</dbReference>
<dbReference type="Gene3D" id="2.30.42.10">
    <property type="match status" value="1"/>
</dbReference>
<organism evidence="4 5">
    <name type="scientific">Candidatus Aquicultor secundus</name>
    <dbReference type="NCBI Taxonomy" id="1973895"/>
    <lineage>
        <taxon>Bacteria</taxon>
        <taxon>Bacillati</taxon>
        <taxon>Actinomycetota</taxon>
        <taxon>Candidatus Aquicultoria</taxon>
        <taxon>Candidatus Aquicultorales</taxon>
        <taxon>Candidatus Aquicultoraceae</taxon>
        <taxon>Candidatus Aquicultor</taxon>
    </lineage>
</organism>
<dbReference type="InterPro" id="IPR051201">
    <property type="entry name" value="Chloro_Bact_Ser_Proteases"/>
</dbReference>
<dbReference type="Pfam" id="PF13365">
    <property type="entry name" value="Trypsin_2"/>
    <property type="match status" value="1"/>
</dbReference>
<dbReference type="AlphaFoldDB" id="A0A2M7T5I9"/>
<feature type="domain" description="PDZ" evidence="3">
    <location>
        <begin position="233"/>
        <end position="316"/>
    </location>
</feature>
<evidence type="ECO:0000313" key="4">
    <source>
        <dbReference type="EMBL" id="PIZ35382.1"/>
    </source>
</evidence>
<dbReference type="SUPFAM" id="SSF50494">
    <property type="entry name" value="Trypsin-like serine proteases"/>
    <property type="match status" value="1"/>
</dbReference>
<comment type="caution">
    <text evidence="4">The sequence shown here is derived from an EMBL/GenBank/DDBJ whole genome shotgun (WGS) entry which is preliminary data.</text>
</comment>
<dbReference type="SUPFAM" id="SSF50156">
    <property type="entry name" value="PDZ domain-like"/>
    <property type="match status" value="1"/>
</dbReference>
<sequence>MNKFTHIVEIDRELKPNDNGLLDAYSATVTTAAAKVGPATVHISFGVRQNTWPFSQGYVQGTGSGIIINKNGLVLTNNHVVNGTASVMVHLPNGRSFKGQVVGRDPAHDVALVRIDAENLPTAKLGTSKNLLPGQLVIAIGNPLGFTWTVTAGVISATHRELQVNRGFNLKNLIQVDASINPGNSGGPLINSRGEVIGITTVMVLGAQNIGFAIEIDPIRKALGNFLAEDEETVPLGISGKRQKFALENSENPDRQTATGVLVTDIEKDSLADQLGVEKGDMIIALDTHRIEDPKDLEASYARAAEQVRLLLLREGDLHEIIARTTVNNQA</sequence>
<dbReference type="InterPro" id="IPR001478">
    <property type="entry name" value="PDZ"/>
</dbReference>
<name>A0A2M7T5I9_9ACTN</name>
<dbReference type="PRINTS" id="PR00834">
    <property type="entry name" value="PROTEASES2C"/>
</dbReference>
<gene>
    <name evidence="4" type="ORF">COY37_10485</name>
</gene>
<protein>
    <submittedName>
        <fullName evidence="4">Serine protease</fullName>
    </submittedName>
</protein>
<keyword evidence="1 4" id="KW-0645">Protease</keyword>
<evidence type="ECO:0000259" key="3">
    <source>
        <dbReference type="PROSITE" id="PS50106"/>
    </source>
</evidence>
<keyword evidence="2" id="KW-0378">Hydrolase</keyword>
<dbReference type="InterPro" id="IPR036034">
    <property type="entry name" value="PDZ_sf"/>
</dbReference>
<dbReference type="PANTHER" id="PTHR43343">
    <property type="entry name" value="PEPTIDASE S12"/>
    <property type="match status" value="1"/>
</dbReference>